<dbReference type="EMBL" id="JABTTQ020000009">
    <property type="protein sequence ID" value="KAK6148838.1"/>
    <property type="molecule type" value="Genomic_DNA"/>
</dbReference>
<reference evidence="4 5" key="1">
    <citation type="journal article" date="2021" name="Comput. Struct. Biotechnol. J.">
        <title>De novo genome assembly of the potent medicinal plant Rehmannia glutinosa using nanopore technology.</title>
        <authorList>
            <person name="Ma L."/>
            <person name="Dong C."/>
            <person name="Song C."/>
            <person name="Wang X."/>
            <person name="Zheng X."/>
            <person name="Niu Y."/>
            <person name="Chen S."/>
            <person name="Feng W."/>
        </authorList>
    </citation>
    <scope>NUCLEOTIDE SEQUENCE [LARGE SCALE GENOMIC DNA]</scope>
    <source>
        <strain evidence="4">DH-2019</strain>
    </source>
</reference>
<proteinExistence type="predicted"/>
<name>A0ABR0WMR7_REHGL</name>
<sequence length="381" mass="42639">MEHSQEENTWKFVEEERRNTNLPVGFSFDDDESDSSLASARISCVSAASFPVCPMSPETHWTRSPMHTSPSPPLLYDCLASLHFSESNIFSITVTKDSIFTGSSSSKIHAWKLPDCTEMGHIKSPSREIRAILACGKLLFTTHGDCRIRAWEISPTENFRLKKMMTLPRRRSFFSFPKKNNRQHKVSISCLAYNNKEKLLFTGSTDQTVNVWKISEKRQIDSFVAHEGSVNAIVTNQDDGCVFTCSSDGTLKIWRRVFRESSHILIMVLVFQPSSINALALSQSPSACFLLQGHHFAVLCLVTIEDLILSGSEDATIRIWKREDSNSLHSSLAVIDGHHGPVKCLSAAKDTNESVEGLLVCSASLDQSLKVWRVKVVEKLN</sequence>
<feature type="repeat" description="WD" evidence="3">
    <location>
        <begin position="181"/>
        <end position="222"/>
    </location>
</feature>
<dbReference type="InterPro" id="IPR036322">
    <property type="entry name" value="WD40_repeat_dom_sf"/>
</dbReference>
<feature type="repeat" description="WD" evidence="3">
    <location>
        <begin position="335"/>
        <end position="381"/>
    </location>
</feature>
<comment type="caution">
    <text evidence="4">The sequence shown here is derived from an EMBL/GenBank/DDBJ whole genome shotgun (WGS) entry which is preliminary data.</text>
</comment>
<dbReference type="PROSITE" id="PS50294">
    <property type="entry name" value="WD_REPEATS_REGION"/>
    <property type="match status" value="4"/>
</dbReference>
<dbReference type="SUPFAM" id="SSF50978">
    <property type="entry name" value="WD40 repeat-like"/>
    <property type="match status" value="1"/>
</dbReference>
<keyword evidence="2" id="KW-0677">Repeat</keyword>
<feature type="repeat" description="WD" evidence="3">
    <location>
        <begin position="223"/>
        <end position="254"/>
    </location>
</feature>
<dbReference type="SMART" id="SM00320">
    <property type="entry name" value="WD40"/>
    <property type="match status" value="6"/>
</dbReference>
<dbReference type="PANTHER" id="PTHR22844">
    <property type="entry name" value="F-BOX AND WD40 DOMAIN PROTEIN"/>
    <property type="match status" value="1"/>
</dbReference>
<keyword evidence="5" id="KW-1185">Reference proteome</keyword>
<organism evidence="4 5">
    <name type="scientific">Rehmannia glutinosa</name>
    <name type="common">Chinese foxglove</name>
    <dbReference type="NCBI Taxonomy" id="99300"/>
    <lineage>
        <taxon>Eukaryota</taxon>
        <taxon>Viridiplantae</taxon>
        <taxon>Streptophyta</taxon>
        <taxon>Embryophyta</taxon>
        <taxon>Tracheophyta</taxon>
        <taxon>Spermatophyta</taxon>
        <taxon>Magnoliopsida</taxon>
        <taxon>eudicotyledons</taxon>
        <taxon>Gunneridae</taxon>
        <taxon>Pentapetalae</taxon>
        <taxon>asterids</taxon>
        <taxon>lamiids</taxon>
        <taxon>Lamiales</taxon>
        <taxon>Orobanchaceae</taxon>
        <taxon>Rehmannieae</taxon>
        <taxon>Rehmannia</taxon>
    </lineage>
</organism>
<evidence type="ECO:0000313" key="5">
    <source>
        <dbReference type="Proteomes" id="UP001318860"/>
    </source>
</evidence>
<evidence type="ECO:0000313" key="4">
    <source>
        <dbReference type="EMBL" id="KAK6148838.1"/>
    </source>
</evidence>
<evidence type="ECO:0000256" key="2">
    <source>
        <dbReference type="ARBA" id="ARBA00022737"/>
    </source>
</evidence>
<evidence type="ECO:0000256" key="1">
    <source>
        <dbReference type="ARBA" id="ARBA00022574"/>
    </source>
</evidence>
<feature type="repeat" description="WD" evidence="3">
    <location>
        <begin position="291"/>
        <end position="330"/>
    </location>
</feature>
<dbReference type="PROSITE" id="PS50082">
    <property type="entry name" value="WD_REPEATS_2"/>
    <property type="match status" value="4"/>
</dbReference>
<evidence type="ECO:0000256" key="3">
    <source>
        <dbReference type="PROSITE-ProRule" id="PRU00221"/>
    </source>
</evidence>
<dbReference type="InterPro" id="IPR020472">
    <property type="entry name" value="WD40_PAC1"/>
</dbReference>
<dbReference type="PRINTS" id="PR00320">
    <property type="entry name" value="GPROTEINBRPT"/>
</dbReference>
<dbReference type="InterPro" id="IPR001680">
    <property type="entry name" value="WD40_rpt"/>
</dbReference>
<accession>A0ABR0WMR7</accession>
<dbReference type="InterPro" id="IPR015943">
    <property type="entry name" value="WD40/YVTN_repeat-like_dom_sf"/>
</dbReference>
<dbReference type="Gene3D" id="2.130.10.10">
    <property type="entry name" value="YVTN repeat-like/Quinoprotein amine dehydrogenase"/>
    <property type="match status" value="2"/>
</dbReference>
<keyword evidence="1 3" id="KW-0853">WD repeat</keyword>
<gene>
    <name evidence="4" type="ORF">DH2020_016363</name>
</gene>
<dbReference type="Pfam" id="PF00400">
    <property type="entry name" value="WD40"/>
    <property type="match status" value="4"/>
</dbReference>
<protein>
    <submittedName>
        <fullName evidence="4">Uncharacterized protein</fullName>
    </submittedName>
</protein>
<dbReference type="PANTHER" id="PTHR22844:SF338">
    <property type="entry name" value="PROTEIN JINGUBANG-LIKE"/>
    <property type="match status" value="1"/>
</dbReference>
<dbReference type="InterPro" id="IPR045182">
    <property type="entry name" value="JINGUBANG-like"/>
</dbReference>
<dbReference type="Proteomes" id="UP001318860">
    <property type="component" value="Unassembled WGS sequence"/>
</dbReference>